<dbReference type="PANTHER" id="PTHR36738:SF1">
    <property type="entry name" value="EXPRESSED PROTEIN"/>
    <property type="match status" value="1"/>
</dbReference>
<feature type="transmembrane region" description="Helical" evidence="2">
    <location>
        <begin position="170"/>
        <end position="190"/>
    </location>
</feature>
<feature type="transmembrane region" description="Helical" evidence="2">
    <location>
        <begin position="234"/>
        <end position="255"/>
    </location>
</feature>
<sequence>MAITSPLRAHPLLPFTSSALLPRSQPSPSPSSPLHSHSSPRRCTGTSLVAAASLKKETFSSVPAEDLYGFNEDSINGRMGETFLYSFAPYPLFLLSTLPGAGIVRSIFEPFVELVKTWNLPEWLVHWGHPGNMAVVLFAMGGYGSYLGFRIRLSKDPEEKTMAKDLHPKLLAAMFFFFALGATGGITALLTSDKPIFESPHAVTGVIGLSLLTVQTILPTLFEDNPGLRTVHGLLGSSIMTLFLIHAALGLQLGLSF</sequence>
<evidence type="ECO:0000313" key="3">
    <source>
        <dbReference type="Proteomes" id="UP001515500"/>
    </source>
</evidence>
<name>A0AB40BYI1_DIOCR</name>
<dbReference type="GO" id="GO:0016020">
    <property type="term" value="C:membrane"/>
    <property type="evidence" value="ECO:0007669"/>
    <property type="project" value="InterPro"/>
</dbReference>
<feature type="transmembrane region" description="Helical" evidence="2">
    <location>
        <begin position="202"/>
        <end position="222"/>
    </location>
</feature>
<proteinExistence type="predicted"/>
<dbReference type="GO" id="GO:0022904">
    <property type="term" value="P:respiratory electron transport chain"/>
    <property type="evidence" value="ECO:0007669"/>
    <property type="project" value="InterPro"/>
</dbReference>
<evidence type="ECO:0000313" key="4">
    <source>
        <dbReference type="RefSeq" id="XP_039132547.1"/>
    </source>
</evidence>
<feature type="transmembrane region" description="Helical" evidence="2">
    <location>
        <begin position="87"/>
        <end position="108"/>
    </location>
</feature>
<dbReference type="InterPro" id="IPR025067">
    <property type="entry name" value="DUF4079"/>
</dbReference>
<keyword evidence="2" id="KW-1133">Transmembrane helix</keyword>
<dbReference type="Gene3D" id="1.20.120.1770">
    <property type="match status" value="1"/>
</dbReference>
<keyword evidence="2" id="KW-0472">Membrane</keyword>
<dbReference type="RefSeq" id="XP_039132547.1">
    <property type="nucleotide sequence ID" value="XM_039276613.1"/>
</dbReference>
<dbReference type="Pfam" id="PF13301">
    <property type="entry name" value="DUF4079"/>
    <property type="match status" value="1"/>
</dbReference>
<dbReference type="PANTHER" id="PTHR36738">
    <property type="entry name" value="EXPRESSED PROTEIN"/>
    <property type="match status" value="1"/>
</dbReference>
<reference evidence="4" key="1">
    <citation type="submission" date="2025-08" db="UniProtKB">
        <authorList>
            <consortium name="RefSeq"/>
        </authorList>
    </citation>
    <scope>IDENTIFICATION</scope>
</reference>
<keyword evidence="3" id="KW-1185">Reference proteome</keyword>
<dbReference type="Proteomes" id="UP001515500">
    <property type="component" value="Chromosome 2"/>
</dbReference>
<accession>A0AB40BYI1</accession>
<dbReference type="SUPFAM" id="SSF81342">
    <property type="entry name" value="Transmembrane di-heme cytochromes"/>
    <property type="match status" value="1"/>
</dbReference>
<dbReference type="AlphaFoldDB" id="A0AB40BYI1"/>
<feature type="region of interest" description="Disordered" evidence="1">
    <location>
        <begin position="18"/>
        <end position="43"/>
    </location>
</feature>
<gene>
    <name evidence="4" type="primary">LOC120269277</name>
</gene>
<dbReference type="InterPro" id="IPR016174">
    <property type="entry name" value="Di-haem_cyt_TM"/>
</dbReference>
<dbReference type="GeneID" id="120269277"/>
<organism evidence="3 4">
    <name type="scientific">Dioscorea cayennensis subsp. rotundata</name>
    <name type="common">White Guinea yam</name>
    <name type="synonym">Dioscorea rotundata</name>
    <dbReference type="NCBI Taxonomy" id="55577"/>
    <lineage>
        <taxon>Eukaryota</taxon>
        <taxon>Viridiplantae</taxon>
        <taxon>Streptophyta</taxon>
        <taxon>Embryophyta</taxon>
        <taxon>Tracheophyta</taxon>
        <taxon>Spermatophyta</taxon>
        <taxon>Magnoliopsida</taxon>
        <taxon>Liliopsida</taxon>
        <taxon>Dioscoreales</taxon>
        <taxon>Dioscoreaceae</taxon>
        <taxon>Dioscorea</taxon>
    </lineage>
</organism>
<protein>
    <submittedName>
        <fullName evidence="4">Uncharacterized protein LOC120269277 isoform X1</fullName>
    </submittedName>
</protein>
<evidence type="ECO:0000256" key="2">
    <source>
        <dbReference type="SAM" id="Phobius"/>
    </source>
</evidence>
<evidence type="ECO:0000256" key="1">
    <source>
        <dbReference type="SAM" id="MobiDB-lite"/>
    </source>
</evidence>
<keyword evidence="2" id="KW-0812">Transmembrane</keyword>
<feature type="transmembrane region" description="Helical" evidence="2">
    <location>
        <begin position="128"/>
        <end position="149"/>
    </location>
</feature>